<name>W6TIE0_HOLOB</name>
<keyword evidence="8" id="KW-0061">Asparagine biosynthesis</keyword>
<feature type="binding site" evidence="9">
    <location>
        <position position="299"/>
    </location>
    <ligand>
        <name>ATP</name>
        <dbReference type="ChEBI" id="CHEBI:30616"/>
    </ligand>
</feature>
<dbReference type="PIRSF" id="PIRSF001589">
    <property type="entry name" value="Asn_synthetase_glu-h"/>
    <property type="match status" value="1"/>
</dbReference>
<evidence type="ECO:0000259" key="11">
    <source>
        <dbReference type="PROSITE" id="PS51278"/>
    </source>
</evidence>
<dbReference type="PANTHER" id="PTHR43284:SF1">
    <property type="entry name" value="ASPARAGINE SYNTHETASE"/>
    <property type="match status" value="1"/>
</dbReference>
<evidence type="ECO:0000256" key="9">
    <source>
        <dbReference type="PIRSR" id="PIRSR001589-2"/>
    </source>
</evidence>
<dbReference type="InterPro" id="IPR001962">
    <property type="entry name" value="Asn_synthase"/>
</dbReference>
<dbReference type="GO" id="GO:0005829">
    <property type="term" value="C:cytosol"/>
    <property type="evidence" value="ECO:0007669"/>
    <property type="project" value="TreeGrafter"/>
</dbReference>
<keyword evidence="8" id="KW-0028">Amino-acid biosynthesis</keyword>
<dbReference type="SUPFAM" id="SSF56235">
    <property type="entry name" value="N-terminal nucleophile aminohydrolases (Ntn hydrolases)"/>
    <property type="match status" value="1"/>
</dbReference>
<dbReference type="CDD" id="cd01991">
    <property type="entry name" value="Asn_synthase_B_C"/>
    <property type="match status" value="1"/>
</dbReference>
<dbReference type="InterPro" id="IPR017932">
    <property type="entry name" value="GATase_2_dom"/>
</dbReference>
<comment type="similarity">
    <text evidence="2">Belongs to the asparagine synthetase family.</text>
</comment>
<dbReference type="SUPFAM" id="SSF52402">
    <property type="entry name" value="Adenine nucleotide alpha hydrolases-like"/>
    <property type="match status" value="1"/>
</dbReference>
<dbReference type="Gene3D" id="3.60.20.10">
    <property type="entry name" value="Glutamine Phosphoribosylpyrophosphate, subunit 1, domain 1"/>
    <property type="match status" value="1"/>
</dbReference>
<dbReference type="PANTHER" id="PTHR43284">
    <property type="entry name" value="ASPARAGINE SYNTHETASE (GLUTAMINE-HYDROLYZING)"/>
    <property type="match status" value="1"/>
</dbReference>
<dbReference type="eggNOG" id="COG0367">
    <property type="taxonomic scope" value="Bacteria"/>
</dbReference>
<gene>
    <name evidence="12" type="ORF">P618_200002</name>
</gene>
<comment type="catalytic activity">
    <reaction evidence="7">
        <text>L-aspartate + L-glutamine + ATP + H2O = L-asparagine + L-glutamate + AMP + diphosphate + H(+)</text>
        <dbReference type="Rhea" id="RHEA:12228"/>
        <dbReference type="ChEBI" id="CHEBI:15377"/>
        <dbReference type="ChEBI" id="CHEBI:15378"/>
        <dbReference type="ChEBI" id="CHEBI:29985"/>
        <dbReference type="ChEBI" id="CHEBI:29991"/>
        <dbReference type="ChEBI" id="CHEBI:30616"/>
        <dbReference type="ChEBI" id="CHEBI:33019"/>
        <dbReference type="ChEBI" id="CHEBI:58048"/>
        <dbReference type="ChEBI" id="CHEBI:58359"/>
        <dbReference type="ChEBI" id="CHEBI:456215"/>
        <dbReference type="EC" id="6.3.5.4"/>
    </reaction>
</comment>
<dbReference type="OrthoDB" id="9763290at2"/>
<dbReference type="GO" id="GO:0005524">
    <property type="term" value="F:ATP binding"/>
    <property type="evidence" value="ECO:0007669"/>
    <property type="project" value="UniProtKB-KW"/>
</dbReference>
<reference evidence="12 13" key="1">
    <citation type="journal article" date="2014" name="FEMS Microbiol. Lett.">
        <title>Draft genome sequences of three Holospora species (Holospora obtusa, Holospora undulata, and Holospora elegans), endonuclear symbiotic bacteria of the ciliate Paramecium caudatum.</title>
        <authorList>
            <person name="Dohra H."/>
            <person name="Tanaka K."/>
            <person name="Suzuki T."/>
            <person name="Fujishima M."/>
            <person name="Suzuki H."/>
        </authorList>
    </citation>
    <scope>NUCLEOTIDE SEQUENCE [LARGE SCALE GENOMIC DNA]</scope>
    <source>
        <strain evidence="12 13">F1</strain>
    </source>
</reference>
<dbReference type="NCBIfam" id="TIGR01536">
    <property type="entry name" value="asn_synth_AEB"/>
    <property type="match status" value="1"/>
</dbReference>
<comment type="caution">
    <text evidence="12">The sequence shown here is derived from an EMBL/GenBank/DDBJ whole genome shotgun (WGS) entry which is preliminary data.</text>
</comment>
<accession>W6TIE0</accession>
<evidence type="ECO:0000256" key="4">
    <source>
        <dbReference type="ARBA" id="ARBA00022741"/>
    </source>
</evidence>
<keyword evidence="4 9" id="KW-0547">Nucleotide-binding</keyword>
<dbReference type="RefSeq" id="WP_021827110.1">
    <property type="nucleotide sequence ID" value="NZ_AWTR02000001.1"/>
</dbReference>
<dbReference type="AlphaFoldDB" id="W6TIE0"/>
<evidence type="ECO:0000256" key="1">
    <source>
        <dbReference type="ARBA" id="ARBA00005187"/>
    </source>
</evidence>
<feature type="binding site" evidence="9">
    <location>
        <begin position="371"/>
        <end position="372"/>
    </location>
    <ligand>
        <name>ATP</name>
        <dbReference type="ChEBI" id="CHEBI:30616"/>
    </ligand>
</feature>
<evidence type="ECO:0000256" key="8">
    <source>
        <dbReference type="PIRSR" id="PIRSR001589-1"/>
    </source>
</evidence>
<evidence type="ECO:0000256" key="7">
    <source>
        <dbReference type="ARBA" id="ARBA00048741"/>
    </source>
</evidence>
<dbReference type="InterPro" id="IPR033738">
    <property type="entry name" value="AsnB_N"/>
</dbReference>
<dbReference type="Pfam" id="PF13522">
    <property type="entry name" value="GATase_6"/>
    <property type="match status" value="1"/>
</dbReference>
<keyword evidence="13" id="KW-1185">Reference proteome</keyword>
<evidence type="ECO:0000256" key="5">
    <source>
        <dbReference type="ARBA" id="ARBA00022840"/>
    </source>
</evidence>
<feature type="binding site" evidence="9">
    <location>
        <position position="101"/>
    </location>
    <ligand>
        <name>L-glutamine</name>
        <dbReference type="ChEBI" id="CHEBI:58359"/>
    </ligand>
</feature>
<dbReference type="InterPro" id="IPR014729">
    <property type="entry name" value="Rossmann-like_a/b/a_fold"/>
</dbReference>
<dbReference type="InterPro" id="IPR051786">
    <property type="entry name" value="ASN_synthetase/amidase"/>
</dbReference>
<dbReference type="EMBL" id="AWTR02000001">
    <property type="protein sequence ID" value="ETZ07785.1"/>
    <property type="molecule type" value="Genomic_DNA"/>
</dbReference>
<dbReference type="Gene3D" id="3.40.50.620">
    <property type="entry name" value="HUPs"/>
    <property type="match status" value="1"/>
</dbReference>
<evidence type="ECO:0000256" key="6">
    <source>
        <dbReference type="ARBA" id="ARBA00022962"/>
    </source>
</evidence>
<comment type="pathway">
    <text evidence="1">Amino-acid biosynthesis; L-asparagine biosynthesis; L-asparagine from L-aspartate (L-Gln route): step 1/1.</text>
</comment>
<keyword evidence="6 8" id="KW-0315">Glutamine amidotransferase</keyword>
<feature type="domain" description="Glutamine amidotransferase type-2" evidence="11">
    <location>
        <begin position="2"/>
        <end position="215"/>
    </location>
</feature>
<sequence>MCGIAGIWDLNKDFSFDSLQSFAIKASKALDHRGPDDSGIWRDENAGIILAHRRLAILDLSPNGHQPMVSFSGRYVIVYNGEIYNALDYRKNFSFLKSTSDTEILLHACEAWGPVEACRRFRGMFAFALWDKFSKTLYLARDRVGEKPLYWGKIGTMVVFSSELKSLHHCPGWKGTLCEKAMSSFFHMGYVVDPFTIYEGFQKLVPGTVLEISWQGTETLHCFWDHFNILQNTVLSKRPIEKELQTLEELLIDNVQRRMTCDVPFGVFLSGGIDSGLVTAMMQCLQKKDNKEIVRSFSVGFNIKEYNEAPNAESIAYHVGTLHKTFYMTGQDALTVLSEAYWDEPFADGSQLATAFLCKQVKNHGVTVCLSGDGGDESFAGYNRYLWIGKLVQKLGSIPVWMRKLVSIAGLQIFSGYRYKKLTNMLQILGMDDLWDLYHSVCLQHPIKNFWKKDLEPLSFSFSKTQLWDPVASMQYWDILSYLPGDILTKVDRASMAYSLEVRSPFLDHTVIEYGWTLPLHYRIYRGNAKYLLRQLALKWLPKFIAQDKKKGFRVPLGHWLRTDLRPWVESLLITEDLENLGFHSKAIQKLWCLHIKEKADYGYRLWNTIMFLNWYKNRENYP</sequence>
<evidence type="ECO:0000313" key="13">
    <source>
        <dbReference type="Proteomes" id="UP000019112"/>
    </source>
</evidence>
<proteinExistence type="inferred from homology"/>
<evidence type="ECO:0000256" key="2">
    <source>
        <dbReference type="ARBA" id="ARBA00005752"/>
    </source>
</evidence>
<dbReference type="STRING" id="1399147.P618_200002"/>
<protein>
    <recommendedName>
        <fullName evidence="3">asparagine synthase (glutamine-hydrolyzing)</fullName>
        <ecNumber evidence="3">6.3.5.4</ecNumber>
    </recommendedName>
</protein>
<dbReference type="GO" id="GO:0006529">
    <property type="term" value="P:asparagine biosynthetic process"/>
    <property type="evidence" value="ECO:0007669"/>
    <property type="project" value="UniProtKB-KW"/>
</dbReference>
<dbReference type="GO" id="GO:0004066">
    <property type="term" value="F:asparagine synthase (glutamine-hydrolyzing) activity"/>
    <property type="evidence" value="ECO:0007669"/>
    <property type="project" value="UniProtKB-EC"/>
</dbReference>
<evidence type="ECO:0000256" key="3">
    <source>
        <dbReference type="ARBA" id="ARBA00012737"/>
    </source>
</evidence>
<feature type="active site" description="For GATase activity" evidence="8">
    <location>
        <position position="2"/>
    </location>
</feature>
<dbReference type="PROSITE" id="PS51278">
    <property type="entry name" value="GATASE_TYPE_2"/>
    <property type="match status" value="1"/>
</dbReference>
<dbReference type="InterPro" id="IPR006426">
    <property type="entry name" value="Asn_synth_AEB"/>
</dbReference>
<dbReference type="Pfam" id="PF00733">
    <property type="entry name" value="Asn_synthase"/>
    <property type="match status" value="1"/>
</dbReference>
<keyword evidence="5 9" id="KW-0067">ATP-binding</keyword>
<dbReference type="Proteomes" id="UP000019112">
    <property type="component" value="Unassembled WGS sequence"/>
</dbReference>
<dbReference type="InterPro" id="IPR029055">
    <property type="entry name" value="Ntn_hydrolases_N"/>
</dbReference>
<evidence type="ECO:0000256" key="10">
    <source>
        <dbReference type="PIRSR" id="PIRSR001589-3"/>
    </source>
</evidence>
<feature type="site" description="Important for beta-aspartyl-AMP intermediate formation" evidence="10">
    <location>
        <position position="373"/>
    </location>
</feature>
<dbReference type="CDD" id="cd00712">
    <property type="entry name" value="AsnB"/>
    <property type="match status" value="1"/>
</dbReference>
<organism evidence="12 13">
    <name type="scientific">Holospora obtusa F1</name>
    <dbReference type="NCBI Taxonomy" id="1399147"/>
    <lineage>
        <taxon>Bacteria</taxon>
        <taxon>Pseudomonadati</taxon>
        <taxon>Pseudomonadota</taxon>
        <taxon>Alphaproteobacteria</taxon>
        <taxon>Holosporales</taxon>
        <taxon>Holosporaceae</taxon>
        <taxon>Holospora</taxon>
    </lineage>
</organism>
<dbReference type="EC" id="6.3.5.4" evidence="3"/>
<evidence type="ECO:0000313" key="12">
    <source>
        <dbReference type="EMBL" id="ETZ07785.1"/>
    </source>
</evidence>